<evidence type="ECO:0000256" key="1">
    <source>
        <dbReference type="SAM" id="MobiDB-lite"/>
    </source>
</evidence>
<dbReference type="RefSeq" id="WP_406644717.1">
    <property type="nucleotide sequence ID" value="NZ_CP123584.1"/>
</dbReference>
<accession>A0ABZ2XRK7</accession>
<protein>
    <submittedName>
        <fullName evidence="2">Type I secretion C-terminal target domain-containing protein</fullName>
    </submittedName>
</protein>
<name>A0ABZ2XRK7_9RHOB</name>
<dbReference type="InterPro" id="IPR019960">
    <property type="entry name" value="T1SS_VCA0849"/>
</dbReference>
<dbReference type="Gene3D" id="2.60.40.2700">
    <property type="match status" value="1"/>
</dbReference>
<keyword evidence="3" id="KW-1185">Reference proteome</keyword>
<feature type="compositionally biased region" description="Acidic residues" evidence="1">
    <location>
        <begin position="524"/>
        <end position="533"/>
    </location>
</feature>
<dbReference type="InterPro" id="IPR011049">
    <property type="entry name" value="Serralysin-like_metalloprot_C"/>
</dbReference>
<dbReference type="NCBIfam" id="TIGR03661">
    <property type="entry name" value="T1SS_VCA0849"/>
    <property type="match status" value="1"/>
</dbReference>
<organism evidence="2 3">
    <name type="scientific">Aliisedimentitalea scapharcae</name>
    <dbReference type="NCBI Taxonomy" id="1524259"/>
    <lineage>
        <taxon>Bacteria</taxon>
        <taxon>Pseudomonadati</taxon>
        <taxon>Pseudomonadota</taxon>
        <taxon>Alphaproteobacteria</taxon>
        <taxon>Rhodobacterales</taxon>
        <taxon>Roseobacteraceae</taxon>
        <taxon>Aliisedimentitalea</taxon>
    </lineage>
</organism>
<dbReference type="EMBL" id="CP123584">
    <property type="protein sequence ID" value="WZK87464.1"/>
    <property type="molecule type" value="Genomic_DNA"/>
</dbReference>
<evidence type="ECO:0000313" key="2">
    <source>
        <dbReference type="EMBL" id="WZK87464.1"/>
    </source>
</evidence>
<dbReference type="Gene3D" id="2.150.10.10">
    <property type="entry name" value="Serralysin-like metalloprotease, C-terminal"/>
    <property type="match status" value="1"/>
</dbReference>
<evidence type="ECO:0000313" key="3">
    <source>
        <dbReference type="Proteomes" id="UP001623232"/>
    </source>
</evidence>
<feature type="compositionally biased region" description="Pro residues" evidence="1">
    <location>
        <begin position="559"/>
        <end position="569"/>
    </location>
</feature>
<dbReference type="Proteomes" id="UP001623232">
    <property type="component" value="Chromosome"/>
</dbReference>
<sequence length="755" mass="78152">MTSASGYIFGVFSFEVGDGHVTVFPDATEPQNVLDLTGFSSTDFTDLGHGQVLLDPTYPNHATFSLGGDSLSIVDFGSYDQIHFADQSFDNNADDTDGSLNFVTFVASHGIQTQIIFAGTTGNDTFSSSAVDEHFALAGGTNDQLVFNVSQIGDDGVSTLQEITTGYNITIDFTGIVADAILEQSITLSVSPFDPNDLVITIVHEDNSLSAPVAGIGRTEETITLTNGLGQFGGVDTISIIREYGIDTVTTADIRQIVLDAQTTAGADCIIGYFDENSLFGGAGDDTLDGGGGNDTLDGGEGNNVLAGGEGADTFVLRLEGGGQNIITDFVIGVDFLDTSNLTTAELQNAVFSRDVDGNRTITFADGTSYTLEGVLNIAPTGAPVVQGDPSIGSTLAIEISGISDLDGLGPFTFQWIRGETPIPGMTGGSYQIQPGDVGSAITVQVTYVDGFGTLEQIESAEGEAVIVDDSDVVAPVVPPPSPLEDGRHEDDTATFPEHSDGRAGGAVPGPVVPPNNSGGTNDVGDDDADDLDAPVLPETENNEPILGDGRLVDATPGTPIPPSAPGTPPDAGENDLDDHNAAPVEPTERSDSDFEAETEGRDIVLPAVVAVQLGPQAGGDDHDSAVSAASFVTGSRLEYDRVVVVNGSQETLVAQRGLADQFIFNDLGGVDVAIWGFSSEEGDSLEISQLLVGFDPLTDTLDEFVSLTTSGSALVVGIDENGGGDEFVQVATMVDSVLPHDLAHLIDIGALDIG</sequence>
<dbReference type="SUPFAM" id="SSF51120">
    <property type="entry name" value="beta-Roll"/>
    <property type="match status" value="1"/>
</dbReference>
<dbReference type="PRINTS" id="PR00313">
    <property type="entry name" value="CABNDNGRPT"/>
</dbReference>
<proteinExistence type="predicted"/>
<dbReference type="InterPro" id="IPR001343">
    <property type="entry name" value="Hemolysn_Ca-bd"/>
</dbReference>
<dbReference type="Pfam" id="PF00353">
    <property type="entry name" value="HemolysinCabind"/>
    <property type="match status" value="1"/>
</dbReference>
<feature type="compositionally biased region" description="Basic and acidic residues" evidence="1">
    <location>
        <begin position="485"/>
        <end position="502"/>
    </location>
</feature>
<reference evidence="2 3" key="1">
    <citation type="submission" date="2023-04" db="EMBL/GenBank/DDBJ databases">
        <title>Complete genome sequence of Alisedimentitalea scapharcae.</title>
        <authorList>
            <person name="Rong J.-C."/>
            <person name="Yi M.-L."/>
            <person name="Zhao Q."/>
        </authorList>
    </citation>
    <scope>NUCLEOTIDE SEQUENCE [LARGE SCALE GENOMIC DNA]</scope>
    <source>
        <strain evidence="2 3">KCTC 42119</strain>
    </source>
</reference>
<gene>
    <name evidence="2" type="ORF">QEZ52_12650</name>
</gene>
<feature type="compositionally biased region" description="Basic and acidic residues" evidence="1">
    <location>
        <begin position="587"/>
        <end position="596"/>
    </location>
</feature>
<feature type="region of interest" description="Disordered" evidence="1">
    <location>
        <begin position="471"/>
        <end position="596"/>
    </location>
</feature>